<dbReference type="InterPro" id="IPR013785">
    <property type="entry name" value="Aldolase_TIM"/>
</dbReference>
<keyword evidence="9" id="KW-1185">Reference proteome</keyword>
<dbReference type="PANTHER" id="PTHR45846">
    <property type="entry name" value="TRNA-DIHYDROURIDINE(47) SYNTHASE [NAD(P)(+)]-LIKE"/>
    <property type="match status" value="1"/>
</dbReference>
<accession>A0ABY6HNS2</accession>
<dbReference type="Proteomes" id="UP001208689">
    <property type="component" value="Chromosome"/>
</dbReference>
<dbReference type="InterPro" id="IPR001269">
    <property type="entry name" value="DUS_fam"/>
</dbReference>
<organism evidence="8 9">
    <name type="scientific">Candidatus Lokiarchaeum ossiferum</name>
    <dbReference type="NCBI Taxonomy" id="2951803"/>
    <lineage>
        <taxon>Archaea</taxon>
        <taxon>Promethearchaeati</taxon>
        <taxon>Promethearchaeota</taxon>
        <taxon>Promethearchaeia</taxon>
        <taxon>Promethearchaeales</taxon>
        <taxon>Promethearchaeaceae</taxon>
        <taxon>Candidatus Lokiarchaeum</taxon>
    </lineage>
</organism>
<evidence type="ECO:0000256" key="5">
    <source>
        <dbReference type="ARBA" id="ARBA00022857"/>
    </source>
</evidence>
<dbReference type="EC" id="1.3.1.-" evidence="8"/>
<evidence type="ECO:0000256" key="3">
    <source>
        <dbReference type="ARBA" id="ARBA00022643"/>
    </source>
</evidence>
<keyword evidence="2" id="KW-0285">Flavoprotein</keyword>
<protein>
    <submittedName>
        <fullName evidence="8">tRNA-dihydrouridine(16) synthase</fullName>
        <ecNumber evidence="8">1.3.1.-</ecNumber>
    </submittedName>
</protein>
<evidence type="ECO:0000259" key="7">
    <source>
        <dbReference type="Pfam" id="PF01207"/>
    </source>
</evidence>
<feature type="domain" description="DUS-like FMN-binding" evidence="7">
    <location>
        <begin position="5"/>
        <end position="268"/>
    </location>
</feature>
<dbReference type="SUPFAM" id="SSF51395">
    <property type="entry name" value="FMN-linked oxidoreductases"/>
    <property type="match status" value="1"/>
</dbReference>
<evidence type="ECO:0000313" key="9">
    <source>
        <dbReference type="Proteomes" id="UP001208689"/>
    </source>
</evidence>
<dbReference type="CDD" id="cd02801">
    <property type="entry name" value="DUS_like_FMN"/>
    <property type="match status" value="1"/>
</dbReference>
<keyword evidence="5" id="KW-0521">NADP</keyword>
<dbReference type="Pfam" id="PF01207">
    <property type="entry name" value="Dus"/>
    <property type="match status" value="1"/>
</dbReference>
<keyword evidence="3" id="KW-0288">FMN</keyword>
<evidence type="ECO:0000256" key="6">
    <source>
        <dbReference type="ARBA" id="ARBA00023002"/>
    </source>
</evidence>
<dbReference type="InterPro" id="IPR035587">
    <property type="entry name" value="DUS-like_FMN-bd"/>
</dbReference>
<evidence type="ECO:0000256" key="4">
    <source>
        <dbReference type="ARBA" id="ARBA00022694"/>
    </source>
</evidence>
<evidence type="ECO:0000256" key="2">
    <source>
        <dbReference type="ARBA" id="ARBA00022630"/>
    </source>
</evidence>
<gene>
    <name evidence="8" type="ORF">NEF87_001446</name>
</gene>
<dbReference type="InterPro" id="IPR018517">
    <property type="entry name" value="tRNA_hU_synthase_CS"/>
</dbReference>
<dbReference type="PROSITE" id="PS01136">
    <property type="entry name" value="UPF0034"/>
    <property type="match status" value="1"/>
</dbReference>
<name>A0ABY6HNS2_9ARCH</name>
<dbReference type="PIRSF" id="PIRSF006621">
    <property type="entry name" value="Dus"/>
    <property type="match status" value="1"/>
</dbReference>
<evidence type="ECO:0000313" key="8">
    <source>
        <dbReference type="EMBL" id="UYP45161.1"/>
    </source>
</evidence>
<dbReference type="Gene3D" id="3.20.20.70">
    <property type="entry name" value="Aldolase class I"/>
    <property type="match status" value="1"/>
</dbReference>
<dbReference type="EMBL" id="CP104013">
    <property type="protein sequence ID" value="UYP45161.1"/>
    <property type="molecule type" value="Genomic_DNA"/>
</dbReference>
<comment type="cofactor">
    <cofactor evidence="1">
        <name>FMN</name>
        <dbReference type="ChEBI" id="CHEBI:58210"/>
    </cofactor>
</comment>
<dbReference type="GO" id="GO:0016491">
    <property type="term" value="F:oxidoreductase activity"/>
    <property type="evidence" value="ECO:0007669"/>
    <property type="project" value="UniProtKB-KW"/>
</dbReference>
<sequence>MEYHLAPLKNITCWAFRATCKGATDSYTEMVNIHQLLNLNSVKWDLIDTYHIPNQKQWVQVLAHTYSDFEKLPSKLHDFSSQNPDRNHIFGININAGCPDQNIIGAGEGAALLHNPNKIKAMIKTFLGKPESHPYAISVKMRLGLSVEDLTSNIFVEILENIKSLDDPRIKPTVIHFKHATQKSIELPRWDLLEVALDTQNPIIINGNISSKMDIHTIKQILPHRYQKEWKTKIKGIMIGRGAIKNPDCFLQFLSKGQHISQKEWKLRLKDNLSKHLPAKKFSTTLSSHYKI</sequence>
<evidence type="ECO:0000256" key="1">
    <source>
        <dbReference type="ARBA" id="ARBA00001917"/>
    </source>
</evidence>
<proteinExistence type="predicted"/>
<reference evidence="8" key="1">
    <citation type="submission" date="2022-09" db="EMBL/GenBank/DDBJ databases">
        <title>Actin cytoskeleton and complex cell architecture in an #Asgard archaeon.</title>
        <authorList>
            <person name="Ponce Toledo R.I."/>
            <person name="Schleper C."/>
            <person name="Rodrigues Oliveira T."/>
            <person name="Wollweber F."/>
            <person name="Xu J."/>
            <person name="Rittmann S."/>
            <person name="Klingl A."/>
            <person name="Pilhofer M."/>
        </authorList>
    </citation>
    <scope>NUCLEOTIDE SEQUENCE</scope>
    <source>
        <strain evidence="8">B-35</strain>
    </source>
</reference>
<keyword evidence="6 8" id="KW-0560">Oxidoreductase</keyword>
<dbReference type="PANTHER" id="PTHR45846:SF1">
    <property type="entry name" value="TRNA-DIHYDROURIDINE(47) SYNTHASE [NAD(P)(+)]-LIKE"/>
    <property type="match status" value="1"/>
</dbReference>
<keyword evidence="4" id="KW-0819">tRNA processing</keyword>